<proteinExistence type="predicted"/>
<organism evidence="1 2">
    <name type="scientific">Aliiglaciecola lipolytica E3</name>
    <dbReference type="NCBI Taxonomy" id="1127673"/>
    <lineage>
        <taxon>Bacteria</taxon>
        <taxon>Pseudomonadati</taxon>
        <taxon>Pseudomonadota</taxon>
        <taxon>Gammaproteobacteria</taxon>
        <taxon>Alteromonadales</taxon>
        <taxon>Alteromonadaceae</taxon>
        <taxon>Aliiglaciecola</taxon>
    </lineage>
</organism>
<dbReference type="SUPFAM" id="SSF75169">
    <property type="entry name" value="DsrEFH-like"/>
    <property type="match status" value="1"/>
</dbReference>
<dbReference type="GO" id="GO:1990228">
    <property type="term" value="C:sulfurtransferase complex"/>
    <property type="evidence" value="ECO:0007669"/>
    <property type="project" value="TreeGrafter"/>
</dbReference>
<accession>K6YFG5</accession>
<sequence length="95" mass="10795">MILHKLSHSPYSQKNFVSLLTRITDKDGILLTQDATYALSSTEYCQLLLKQTVNVYALEPDTIARGIQPVMSEIQLVDYAEFVTLALKYNNVISW</sequence>
<dbReference type="InterPro" id="IPR027396">
    <property type="entry name" value="DsrEFH-like"/>
</dbReference>
<dbReference type="Gene3D" id="3.40.1260.10">
    <property type="entry name" value="DsrEFH-like"/>
    <property type="match status" value="1"/>
</dbReference>
<dbReference type="GO" id="GO:0002143">
    <property type="term" value="P:tRNA wobble position uridine thiolation"/>
    <property type="evidence" value="ECO:0007669"/>
    <property type="project" value="InterPro"/>
</dbReference>
<name>K6YFG5_9ALTE</name>
<comment type="caution">
    <text evidence="1">The sequence shown here is derived from an EMBL/GenBank/DDBJ whole genome shotgun (WGS) entry which is preliminary data.</text>
</comment>
<dbReference type="InterPro" id="IPR007215">
    <property type="entry name" value="Sulphur_relay_TusB/DsrH"/>
</dbReference>
<dbReference type="EMBL" id="BAEN01000052">
    <property type="protein sequence ID" value="GAC15353.1"/>
    <property type="molecule type" value="Genomic_DNA"/>
</dbReference>
<dbReference type="PANTHER" id="PTHR37526:SF1">
    <property type="entry name" value="PROTEIN TUSB"/>
    <property type="match status" value="1"/>
</dbReference>
<keyword evidence="2" id="KW-1185">Reference proteome</keyword>
<protein>
    <submittedName>
        <fullName evidence="1">Protein tusB</fullName>
    </submittedName>
</protein>
<dbReference type="AlphaFoldDB" id="K6YFG5"/>
<dbReference type="Proteomes" id="UP000006334">
    <property type="component" value="Unassembled WGS sequence"/>
</dbReference>
<dbReference type="Pfam" id="PF04077">
    <property type="entry name" value="DsrH"/>
    <property type="match status" value="1"/>
</dbReference>
<dbReference type="PANTHER" id="PTHR37526">
    <property type="entry name" value="PROTEIN TUSB"/>
    <property type="match status" value="1"/>
</dbReference>
<dbReference type="eggNOG" id="COG2168">
    <property type="taxonomic scope" value="Bacteria"/>
</dbReference>
<evidence type="ECO:0000313" key="2">
    <source>
        <dbReference type="Proteomes" id="UP000006334"/>
    </source>
</evidence>
<evidence type="ECO:0000313" key="1">
    <source>
        <dbReference type="EMBL" id="GAC15353.1"/>
    </source>
</evidence>
<dbReference type="STRING" id="1127673.GLIP_2732"/>
<dbReference type="NCBIfam" id="TIGR03011">
    <property type="entry name" value="sulf_tusB_dsrH"/>
    <property type="match status" value="1"/>
</dbReference>
<gene>
    <name evidence="1" type="primary">tusB</name>
    <name evidence="1" type="ORF">GLIP_2732</name>
</gene>
<dbReference type="OrthoDB" id="6183100at2"/>
<reference evidence="1 2" key="1">
    <citation type="journal article" date="2017" name="Antonie Van Leeuwenhoek">
        <title>Rhizobium rhizosphaerae sp. nov., a novel species isolated from rice rhizosphere.</title>
        <authorList>
            <person name="Zhao J.J."/>
            <person name="Zhang J."/>
            <person name="Zhang R.J."/>
            <person name="Zhang C.W."/>
            <person name="Yin H.Q."/>
            <person name="Zhang X.X."/>
        </authorList>
    </citation>
    <scope>NUCLEOTIDE SEQUENCE [LARGE SCALE GENOMIC DNA]</scope>
    <source>
        <strain evidence="1 2">E3</strain>
    </source>
</reference>
<dbReference type="RefSeq" id="WP_008845158.1">
    <property type="nucleotide sequence ID" value="NZ_BAEN01000052.1"/>
</dbReference>